<evidence type="ECO:0000256" key="1">
    <source>
        <dbReference type="PROSITE-ProRule" id="PRU00047"/>
    </source>
</evidence>
<dbReference type="EMBL" id="BFEA01000130">
    <property type="protein sequence ID" value="GBG70422.1"/>
    <property type="molecule type" value="Genomic_DNA"/>
</dbReference>
<feature type="compositionally biased region" description="Basic and acidic residues" evidence="2">
    <location>
        <begin position="246"/>
        <end position="260"/>
    </location>
</feature>
<dbReference type="GO" id="GO:0008270">
    <property type="term" value="F:zinc ion binding"/>
    <property type="evidence" value="ECO:0007669"/>
    <property type="project" value="UniProtKB-KW"/>
</dbReference>
<evidence type="ECO:0000313" key="5">
    <source>
        <dbReference type="Proteomes" id="UP000265515"/>
    </source>
</evidence>
<keyword evidence="1" id="KW-0863">Zinc-finger</keyword>
<comment type="caution">
    <text evidence="4">The sequence shown here is derived from an EMBL/GenBank/DDBJ whole genome shotgun (WGS) entry which is preliminary data.</text>
</comment>
<dbReference type="Gramene" id="GBG70422">
    <property type="protein sequence ID" value="GBG70422"/>
    <property type="gene ID" value="CBR_g6548"/>
</dbReference>
<dbReference type="SMART" id="SM00343">
    <property type="entry name" value="ZnF_C2HC"/>
    <property type="match status" value="1"/>
</dbReference>
<protein>
    <recommendedName>
        <fullName evidence="3">CCHC-type domain-containing protein</fullName>
    </recommendedName>
</protein>
<keyword evidence="1" id="KW-0862">Zinc</keyword>
<keyword evidence="1" id="KW-0479">Metal-binding</keyword>
<proteinExistence type="predicted"/>
<sequence>MSGFIPTCYACGVVGHIRGECPNRGHGGYGGAMQPAQPLLALPAPPSVPQQVQYSQPSKVNWYPRMGERVDKIETIIERLKKRAREQQENDEKAKKQREEKEARKIRRKEREELEEAMGERMEKCFKKMNNAFFGKKQGEEMSELDKLKKKVEELETAVATSKKSFEMGGDHELRGRNGDEGKTRVGETLRTPELRAMYQVTMKEMDVLKQKRAEAQAEVIRMKEKVDQQARVGMMAHTPVRNLRTRMEEAAEKQNDRSVRKSKQKASPGRVTSAAKEVHE</sequence>
<evidence type="ECO:0000313" key="4">
    <source>
        <dbReference type="EMBL" id="GBG70422.1"/>
    </source>
</evidence>
<feature type="compositionally biased region" description="Basic and acidic residues" evidence="2">
    <location>
        <begin position="83"/>
        <end position="103"/>
    </location>
</feature>
<dbReference type="PROSITE" id="PS50158">
    <property type="entry name" value="ZF_CCHC"/>
    <property type="match status" value="1"/>
</dbReference>
<dbReference type="Pfam" id="PF00098">
    <property type="entry name" value="zf-CCHC"/>
    <property type="match status" value="1"/>
</dbReference>
<name>A0A388KK38_CHABU</name>
<feature type="domain" description="CCHC-type" evidence="3">
    <location>
        <begin position="8"/>
        <end position="23"/>
    </location>
</feature>
<feature type="region of interest" description="Disordered" evidence="2">
    <location>
        <begin position="232"/>
        <end position="281"/>
    </location>
</feature>
<gene>
    <name evidence="4" type="ORF">CBR_g6548</name>
</gene>
<dbReference type="Proteomes" id="UP000265515">
    <property type="component" value="Unassembled WGS sequence"/>
</dbReference>
<dbReference type="AlphaFoldDB" id="A0A388KK38"/>
<dbReference type="InterPro" id="IPR001878">
    <property type="entry name" value="Znf_CCHC"/>
</dbReference>
<evidence type="ECO:0000259" key="3">
    <source>
        <dbReference type="PROSITE" id="PS50158"/>
    </source>
</evidence>
<reference evidence="4 5" key="1">
    <citation type="journal article" date="2018" name="Cell">
        <title>The Chara Genome: Secondary Complexity and Implications for Plant Terrestrialization.</title>
        <authorList>
            <person name="Nishiyama T."/>
            <person name="Sakayama H."/>
            <person name="Vries J.D."/>
            <person name="Buschmann H."/>
            <person name="Saint-Marcoux D."/>
            <person name="Ullrich K.K."/>
            <person name="Haas F.B."/>
            <person name="Vanderstraeten L."/>
            <person name="Becker D."/>
            <person name="Lang D."/>
            <person name="Vosolsobe S."/>
            <person name="Rombauts S."/>
            <person name="Wilhelmsson P.K.I."/>
            <person name="Janitza P."/>
            <person name="Kern R."/>
            <person name="Heyl A."/>
            <person name="Rumpler F."/>
            <person name="Villalobos L.I.A.C."/>
            <person name="Clay J.M."/>
            <person name="Skokan R."/>
            <person name="Toyoda A."/>
            <person name="Suzuki Y."/>
            <person name="Kagoshima H."/>
            <person name="Schijlen E."/>
            <person name="Tajeshwar N."/>
            <person name="Catarino B."/>
            <person name="Hetherington A.J."/>
            <person name="Saltykova A."/>
            <person name="Bonnot C."/>
            <person name="Breuninger H."/>
            <person name="Symeonidi A."/>
            <person name="Radhakrishnan G.V."/>
            <person name="Van Nieuwerburgh F."/>
            <person name="Deforce D."/>
            <person name="Chang C."/>
            <person name="Karol K.G."/>
            <person name="Hedrich R."/>
            <person name="Ulvskov P."/>
            <person name="Glockner G."/>
            <person name="Delwiche C.F."/>
            <person name="Petrasek J."/>
            <person name="Van de Peer Y."/>
            <person name="Friml J."/>
            <person name="Beilby M."/>
            <person name="Dolan L."/>
            <person name="Kohara Y."/>
            <person name="Sugano S."/>
            <person name="Fujiyama A."/>
            <person name="Delaux P.-M."/>
            <person name="Quint M."/>
            <person name="TheiBen G."/>
            <person name="Hagemann M."/>
            <person name="Harholt J."/>
            <person name="Dunand C."/>
            <person name="Zachgo S."/>
            <person name="Langdale J."/>
            <person name="Maumus F."/>
            <person name="Straeten D.V.D."/>
            <person name="Gould S.B."/>
            <person name="Rensing S.A."/>
        </authorList>
    </citation>
    <scope>NUCLEOTIDE SEQUENCE [LARGE SCALE GENOMIC DNA]</scope>
    <source>
        <strain evidence="4 5">S276</strain>
    </source>
</reference>
<evidence type="ECO:0000256" key="2">
    <source>
        <dbReference type="SAM" id="MobiDB-lite"/>
    </source>
</evidence>
<feature type="region of interest" description="Disordered" evidence="2">
    <location>
        <begin position="83"/>
        <end position="106"/>
    </location>
</feature>
<keyword evidence="5" id="KW-1185">Reference proteome</keyword>
<accession>A0A388KK38</accession>
<dbReference type="GO" id="GO:0003676">
    <property type="term" value="F:nucleic acid binding"/>
    <property type="evidence" value="ECO:0007669"/>
    <property type="project" value="InterPro"/>
</dbReference>
<organism evidence="4 5">
    <name type="scientific">Chara braunii</name>
    <name type="common">Braun's stonewort</name>
    <dbReference type="NCBI Taxonomy" id="69332"/>
    <lineage>
        <taxon>Eukaryota</taxon>
        <taxon>Viridiplantae</taxon>
        <taxon>Streptophyta</taxon>
        <taxon>Charophyceae</taxon>
        <taxon>Charales</taxon>
        <taxon>Characeae</taxon>
        <taxon>Chara</taxon>
    </lineage>
</organism>